<dbReference type="Gene3D" id="3.80.10.10">
    <property type="entry name" value="Ribonuclease Inhibitor"/>
    <property type="match status" value="1"/>
</dbReference>
<reference evidence="1 2" key="1">
    <citation type="journal article" date="2020" name="IScience">
        <title>Genome Sequencing of the Endangered Kingdonia uniflora (Circaeasteraceae, Ranunculales) Reveals Potential Mechanisms of Evolutionary Specialization.</title>
        <authorList>
            <person name="Sun Y."/>
            <person name="Deng T."/>
            <person name="Zhang A."/>
            <person name="Moore M.J."/>
            <person name="Landis J.B."/>
            <person name="Lin N."/>
            <person name="Zhang H."/>
            <person name="Zhang X."/>
            <person name="Huang J."/>
            <person name="Zhang X."/>
            <person name="Sun H."/>
            <person name="Wang H."/>
        </authorList>
    </citation>
    <scope>NUCLEOTIDE SEQUENCE [LARGE SCALE GENOMIC DNA]</scope>
    <source>
        <strain evidence="1">TB1705</strain>
        <tissue evidence="1">Leaf</tissue>
    </source>
</reference>
<dbReference type="GO" id="GO:0031146">
    <property type="term" value="P:SCF-dependent proteasomal ubiquitin-dependent protein catabolic process"/>
    <property type="evidence" value="ECO:0007669"/>
    <property type="project" value="TreeGrafter"/>
</dbReference>
<dbReference type="GO" id="GO:0019005">
    <property type="term" value="C:SCF ubiquitin ligase complex"/>
    <property type="evidence" value="ECO:0007669"/>
    <property type="project" value="TreeGrafter"/>
</dbReference>
<name>A0A7J7NU40_9MAGN</name>
<evidence type="ECO:0000313" key="1">
    <source>
        <dbReference type="EMBL" id="KAF6170691.1"/>
    </source>
</evidence>
<proteinExistence type="predicted"/>
<dbReference type="EMBL" id="JACGCM010000560">
    <property type="protein sequence ID" value="KAF6170691.1"/>
    <property type="molecule type" value="Genomic_DNA"/>
</dbReference>
<sequence length="122" mass="13660">MTNVALIIIAKNCPHFTRFRLCILDPKILGSDTLQPLDEGFGAIIQLSKKSLRRLSLSGLLTDQVYLYIGMYVEQLEMLSVAIVGDNDKAMLYVINGCKHFRKLEIKDSLFGDVALLEEVGK</sequence>
<accession>A0A7J7NU40</accession>
<gene>
    <name evidence="1" type="ORF">GIB67_015643</name>
</gene>
<keyword evidence="2" id="KW-1185">Reference proteome</keyword>
<dbReference type="AlphaFoldDB" id="A0A7J7NU40"/>
<dbReference type="PANTHER" id="PTHR16134:SF45">
    <property type="entry name" value="PROTEIN AUXIN SIGNALING F-BOX 3"/>
    <property type="match status" value="1"/>
</dbReference>
<evidence type="ECO:0000313" key="2">
    <source>
        <dbReference type="Proteomes" id="UP000541444"/>
    </source>
</evidence>
<protein>
    <submittedName>
        <fullName evidence="1">Uncharacterized protein</fullName>
    </submittedName>
</protein>
<dbReference type="InterPro" id="IPR032675">
    <property type="entry name" value="LRR_dom_sf"/>
</dbReference>
<organism evidence="1 2">
    <name type="scientific">Kingdonia uniflora</name>
    <dbReference type="NCBI Taxonomy" id="39325"/>
    <lineage>
        <taxon>Eukaryota</taxon>
        <taxon>Viridiplantae</taxon>
        <taxon>Streptophyta</taxon>
        <taxon>Embryophyta</taxon>
        <taxon>Tracheophyta</taxon>
        <taxon>Spermatophyta</taxon>
        <taxon>Magnoliopsida</taxon>
        <taxon>Ranunculales</taxon>
        <taxon>Circaeasteraceae</taxon>
        <taxon>Kingdonia</taxon>
    </lineage>
</organism>
<dbReference type="OrthoDB" id="1927576at2759"/>
<dbReference type="Proteomes" id="UP000541444">
    <property type="component" value="Unassembled WGS sequence"/>
</dbReference>
<comment type="caution">
    <text evidence="1">The sequence shown here is derived from an EMBL/GenBank/DDBJ whole genome shotgun (WGS) entry which is preliminary data.</text>
</comment>
<dbReference type="PANTHER" id="PTHR16134">
    <property type="entry name" value="F-BOX/TPR REPEAT PROTEIN POF3"/>
    <property type="match status" value="1"/>
</dbReference>